<dbReference type="InterPro" id="IPR036390">
    <property type="entry name" value="WH_DNA-bd_sf"/>
</dbReference>
<dbReference type="PROSITE" id="PS50949">
    <property type="entry name" value="HTH_GNTR"/>
    <property type="match status" value="1"/>
</dbReference>
<dbReference type="SMART" id="SM00895">
    <property type="entry name" value="FCD"/>
    <property type="match status" value="1"/>
</dbReference>
<dbReference type="EMBL" id="JAOXXL010000025">
    <property type="protein sequence ID" value="MCY7008640.1"/>
    <property type="molecule type" value="Genomic_DNA"/>
</dbReference>
<evidence type="ECO:0000256" key="3">
    <source>
        <dbReference type="ARBA" id="ARBA00023163"/>
    </source>
</evidence>
<feature type="domain" description="HTH gntR-type" evidence="4">
    <location>
        <begin position="8"/>
        <end position="76"/>
    </location>
</feature>
<evidence type="ECO:0000313" key="5">
    <source>
        <dbReference type="EMBL" id="MCY7008640.1"/>
    </source>
</evidence>
<dbReference type="PANTHER" id="PTHR43537:SF5">
    <property type="entry name" value="UXU OPERON TRANSCRIPTIONAL REGULATOR"/>
    <property type="match status" value="1"/>
</dbReference>
<dbReference type="Gene3D" id="1.20.120.530">
    <property type="entry name" value="GntR ligand-binding domain-like"/>
    <property type="match status" value="1"/>
</dbReference>
<dbReference type="PANTHER" id="PTHR43537">
    <property type="entry name" value="TRANSCRIPTIONAL REGULATOR, GNTR FAMILY"/>
    <property type="match status" value="1"/>
</dbReference>
<reference evidence="5" key="1">
    <citation type="submission" date="2022-09" db="EMBL/GenBank/DDBJ databases">
        <authorList>
            <person name="Zoaiter M."/>
        </authorList>
    </citation>
    <scope>NUCLEOTIDE SEQUENCE</scope>
    <source>
        <strain evidence="5">DSM 19848</strain>
    </source>
</reference>
<dbReference type="InterPro" id="IPR036388">
    <property type="entry name" value="WH-like_DNA-bd_sf"/>
</dbReference>
<sequence length="239" mass="27952">MIQKITSMKLYEQVVQQIKSMVLNGTYKKGDLLPSEKELIEMTGVSRITIREGLKILAEMGIIETKKGKGSIVLINGKELIFQSEGEEGYLNFRKNFELSTNTRLLLEPEIARQASLKATEEDIEKMEMYLLHENKKLNVDQIQGINLEMFHQSILSVLKNPLLSDFFNTLTKLEADTNYTILIPPSRQTSVYNELNNQHYKILQAIKKHNEEFAYFYMKEHLIYLKDTYTKYFNDFYK</sequence>
<dbReference type="Gene3D" id="1.10.10.10">
    <property type="entry name" value="Winged helix-like DNA-binding domain superfamily/Winged helix DNA-binding domain"/>
    <property type="match status" value="1"/>
</dbReference>
<dbReference type="InterPro" id="IPR008920">
    <property type="entry name" value="TF_FadR/GntR_C"/>
</dbReference>
<evidence type="ECO:0000313" key="6">
    <source>
        <dbReference type="Proteomes" id="UP001062738"/>
    </source>
</evidence>
<keyword evidence="1" id="KW-0805">Transcription regulation</keyword>
<protein>
    <submittedName>
        <fullName evidence="5">FadR family transcriptional regulator</fullName>
    </submittedName>
</protein>
<evidence type="ECO:0000256" key="2">
    <source>
        <dbReference type="ARBA" id="ARBA00023125"/>
    </source>
</evidence>
<accession>A0ABT4DJ50</accession>
<dbReference type="SMART" id="SM00345">
    <property type="entry name" value="HTH_GNTR"/>
    <property type="match status" value="1"/>
</dbReference>
<keyword evidence="3" id="KW-0804">Transcription</keyword>
<proteinExistence type="predicted"/>
<organism evidence="5 6">
    <name type="scientific">Fusobacterium simiae</name>
    <dbReference type="NCBI Taxonomy" id="855"/>
    <lineage>
        <taxon>Bacteria</taxon>
        <taxon>Fusobacteriati</taxon>
        <taxon>Fusobacteriota</taxon>
        <taxon>Fusobacteriia</taxon>
        <taxon>Fusobacteriales</taxon>
        <taxon>Fusobacteriaceae</taxon>
        <taxon>Fusobacterium</taxon>
    </lineage>
</organism>
<dbReference type="Pfam" id="PF07729">
    <property type="entry name" value="FCD"/>
    <property type="match status" value="1"/>
</dbReference>
<name>A0ABT4DJ50_FUSSI</name>
<dbReference type="Proteomes" id="UP001062738">
    <property type="component" value="Unassembled WGS sequence"/>
</dbReference>
<dbReference type="PRINTS" id="PR00035">
    <property type="entry name" value="HTHGNTR"/>
</dbReference>
<keyword evidence="2" id="KW-0238">DNA-binding</keyword>
<evidence type="ECO:0000259" key="4">
    <source>
        <dbReference type="PROSITE" id="PS50949"/>
    </source>
</evidence>
<dbReference type="Pfam" id="PF00392">
    <property type="entry name" value="GntR"/>
    <property type="match status" value="1"/>
</dbReference>
<dbReference type="InterPro" id="IPR000524">
    <property type="entry name" value="Tscrpt_reg_HTH_GntR"/>
</dbReference>
<dbReference type="SUPFAM" id="SSF46785">
    <property type="entry name" value="Winged helix' DNA-binding domain"/>
    <property type="match status" value="1"/>
</dbReference>
<comment type="caution">
    <text evidence="5">The sequence shown here is derived from an EMBL/GenBank/DDBJ whole genome shotgun (WGS) entry which is preliminary data.</text>
</comment>
<dbReference type="InterPro" id="IPR011711">
    <property type="entry name" value="GntR_C"/>
</dbReference>
<dbReference type="SUPFAM" id="SSF48008">
    <property type="entry name" value="GntR ligand-binding domain-like"/>
    <property type="match status" value="1"/>
</dbReference>
<dbReference type="CDD" id="cd07377">
    <property type="entry name" value="WHTH_GntR"/>
    <property type="match status" value="1"/>
</dbReference>
<keyword evidence="6" id="KW-1185">Reference proteome</keyword>
<gene>
    <name evidence="5" type="ORF">OCK72_08310</name>
</gene>
<dbReference type="RefSeq" id="WP_265152472.1">
    <property type="nucleotide sequence ID" value="NZ_JAOXXL010000025.1"/>
</dbReference>
<evidence type="ECO:0000256" key="1">
    <source>
        <dbReference type="ARBA" id="ARBA00023015"/>
    </source>
</evidence>